<keyword evidence="4" id="KW-1185">Reference proteome</keyword>
<evidence type="ECO:0000256" key="2">
    <source>
        <dbReference type="SAM" id="MobiDB-lite"/>
    </source>
</evidence>
<gene>
    <name evidence="3" type="ORF">ACFSRZ_02205</name>
</gene>
<proteinExistence type="predicted"/>
<accession>A0ABW5LQT2</accession>
<evidence type="ECO:0000256" key="1">
    <source>
        <dbReference type="SAM" id="Coils"/>
    </source>
</evidence>
<dbReference type="RefSeq" id="WP_379664885.1">
    <property type="nucleotide sequence ID" value="NZ_JBHULH010000001.1"/>
</dbReference>
<name>A0ABW5LQT2_9FLAO</name>
<feature type="compositionally biased region" description="Basic and acidic residues" evidence="2">
    <location>
        <begin position="22"/>
        <end position="46"/>
    </location>
</feature>
<evidence type="ECO:0000313" key="4">
    <source>
        <dbReference type="Proteomes" id="UP001597508"/>
    </source>
</evidence>
<dbReference type="Pfam" id="PF03993">
    <property type="entry name" value="DUF349"/>
    <property type="match status" value="5"/>
</dbReference>
<dbReference type="EMBL" id="JBHULH010000001">
    <property type="protein sequence ID" value="MFD2566166.1"/>
    <property type="molecule type" value="Genomic_DNA"/>
</dbReference>
<reference evidence="4" key="1">
    <citation type="journal article" date="2019" name="Int. J. Syst. Evol. Microbiol.">
        <title>The Global Catalogue of Microorganisms (GCM) 10K type strain sequencing project: providing services to taxonomists for standard genome sequencing and annotation.</title>
        <authorList>
            <consortium name="The Broad Institute Genomics Platform"/>
            <consortium name="The Broad Institute Genome Sequencing Center for Infectious Disease"/>
            <person name="Wu L."/>
            <person name="Ma J."/>
        </authorList>
    </citation>
    <scope>NUCLEOTIDE SEQUENCE [LARGE SCALE GENOMIC DNA]</scope>
    <source>
        <strain evidence="4">KCTC 52127</strain>
    </source>
</reference>
<organism evidence="3 4">
    <name type="scientific">Pseudotenacibaculum haliotis</name>
    <dbReference type="NCBI Taxonomy" id="1862138"/>
    <lineage>
        <taxon>Bacteria</taxon>
        <taxon>Pseudomonadati</taxon>
        <taxon>Bacteroidota</taxon>
        <taxon>Flavobacteriia</taxon>
        <taxon>Flavobacteriales</taxon>
        <taxon>Flavobacteriaceae</taxon>
        <taxon>Pseudotenacibaculum</taxon>
    </lineage>
</organism>
<sequence>MLDPKEEKVEGEVNETSNESTSESKEQEVSDTKSEANEVEKTVVESNEEIVKAVEEVEDKVAEEAEKDDEKTSIPTKDYDKLELEELADELEKLIKGYPVQQIKAHAESIKSAFNLKFGKLLAEKKEAFLAEGGNSIDFQFSSPVKTRYNKLLSDYKKQRDSYYSNLEKQLKENLEKRIQVIEDLKRLISEADTKTMYKSFRELQNIWRSIGAVPKNKYNDTWRTYHHHVERFYDLLHLSNDLRDLDFKNNLEEKLKLIKRAEELSEEPDINIAFKELQKLHKLWKEDIGPVAKDMRDEVWQKFSEATKKIHDRRHEYFREMKSQYNVIIDKKLAVVDEINNYDFSKNSTHSDWQNSIKAIEAMRQKYFDAGKLPYSKSEVVWQKFKAATKQFNQAKNAFYKREKNVQQDNLKKKLELIELAESLKDSEDWDTATNTFKKIQSDWKKIGHVPRKFSDDIWKKFKAACNHYFDRYHSQKNALSADQQAVVDAKVAFLDDLKEENYTTKEAIGELMNEWSGLGRLPKSARNIDAKFNKAVDKMLNGLSIGKEEIAMLKFRNIIDGYLANNDIRKLDSEQLFIRKKIDESVREIQQLENNLSFISNATDDNPLVKNVRNSINEFKQGLDVWKKKLSYLRTLDY</sequence>
<dbReference type="Proteomes" id="UP001597508">
    <property type="component" value="Unassembled WGS sequence"/>
</dbReference>
<dbReference type="InterPro" id="IPR007139">
    <property type="entry name" value="DUF349"/>
</dbReference>
<protein>
    <submittedName>
        <fullName evidence="3">DUF349 domain-containing protein</fullName>
    </submittedName>
</protein>
<keyword evidence="1" id="KW-0175">Coiled coil</keyword>
<feature type="compositionally biased region" description="Basic and acidic residues" evidence="2">
    <location>
        <begin position="1"/>
        <end position="11"/>
    </location>
</feature>
<feature type="region of interest" description="Disordered" evidence="2">
    <location>
        <begin position="1"/>
        <end position="46"/>
    </location>
</feature>
<comment type="caution">
    <text evidence="3">The sequence shown here is derived from an EMBL/GenBank/DDBJ whole genome shotgun (WGS) entry which is preliminary data.</text>
</comment>
<evidence type="ECO:0000313" key="3">
    <source>
        <dbReference type="EMBL" id="MFD2566166.1"/>
    </source>
</evidence>
<feature type="coiled-coil region" evidence="1">
    <location>
        <begin position="577"/>
        <end position="604"/>
    </location>
</feature>